<dbReference type="AlphaFoldDB" id="A0A426ZR53"/>
<evidence type="ECO:0000313" key="3">
    <source>
        <dbReference type="Proteomes" id="UP000287651"/>
    </source>
</evidence>
<dbReference type="Proteomes" id="UP000287651">
    <property type="component" value="Unassembled WGS sequence"/>
</dbReference>
<proteinExistence type="predicted"/>
<reference evidence="2 3" key="1">
    <citation type="journal article" date="2014" name="Agronomy (Basel)">
        <title>A Draft Genome Sequence for Ensete ventricosum, the Drought-Tolerant Tree Against Hunger.</title>
        <authorList>
            <person name="Harrison J."/>
            <person name="Moore K.A."/>
            <person name="Paszkiewicz K."/>
            <person name="Jones T."/>
            <person name="Grant M."/>
            <person name="Ambacheew D."/>
            <person name="Muzemil S."/>
            <person name="Studholme D.J."/>
        </authorList>
    </citation>
    <scope>NUCLEOTIDE SEQUENCE [LARGE SCALE GENOMIC DNA]</scope>
</reference>
<comment type="caution">
    <text evidence="2">The sequence shown here is derived from an EMBL/GenBank/DDBJ whole genome shotgun (WGS) entry which is preliminary data.</text>
</comment>
<organism evidence="2 3">
    <name type="scientific">Ensete ventricosum</name>
    <name type="common">Abyssinian banana</name>
    <name type="synonym">Musa ensete</name>
    <dbReference type="NCBI Taxonomy" id="4639"/>
    <lineage>
        <taxon>Eukaryota</taxon>
        <taxon>Viridiplantae</taxon>
        <taxon>Streptophyta</taxon>
        <taxon>Embryophyta</taxon>
        <taxon>Tracheophyta</taxon>
        <taxon>Spermatophyta</taxon>
        <taxon>Magnoliopsida</taxon>
        <taxon>Liliopsida</taxon>
        <taxon>Zingiberales</taxon>
        <taxon>Musaceae</taxon>
        <taxon>Ensete</taxon>
    </lineage>
</organism>
<name>A0A426ZR53_ENSVE</name>
<dbReference type="EMBL" id="AMZH03005394">
    <property type="protein sequence ID" value="RRT66503.1"/>
    <property type="molecule type" value="Genomic_DNA"/>
</dbReference>
<sequence length="117" mass="13219">MREDCMQPGPLLPPQQDLGHQHHRHGHQLLPHGRLPWRNHPAAQHELPSVDERYEVGGRELRLPATVARPPRALVELQPVPNVTIDYVFHSDSVLTIGKTMRSSGRRAPRARCTTAL</sequence>
<protein>
    <submittedName>
        <fullName evidence="2">Uncharacterized protein</fullName>
    </submittedName>
</protein>
<evidence type="ECO:0000256" key="1">
    <source>
        <dbReference type="SAM" id="MobiDB-lite"/>
    </source>
</evidence>
<gene>
    <name evidence="2" type="ORF">B296_00021356</name>
</gene>
<accession>A0A426ZR53</accession>
<evidence type="ECO:0000313" key="2">
    <source>
        <dbReference type="EMBL" id="RRT66503.1"/>
    </source>
</evidence>
<feature type="region of interest" description="Disordered" evidence="1">
    <location>
        <begin position="1"/>
        <end position="34"/>
    </location>
</feature>